<dbReference type="InterPro" id="IPR000620">
    <property type="entry name" value="EamA_dom"/>
</dbReference>
<protein>
    <recommendedName>
        <fullName evidence="4">EamA domain-containing protein</fullName>
    </recommendedName>
</protein>
<gene>
    <name evidence="5" type="ORF">DTER00134_LOCUS2004</name>
</gene>
<evidence type="ECO:0000313" key="5">
    <source>
        <dbReference type="EMBL" id="CAE0486964.1"/>
    </source>
</evidence>
<feature type="transmembrane region" description="Helical" evidence="3">
    <location>
        <begin position="154"/>
        <end position="171"/>
    </location>
</feature>
<keyword evidence="3" id="KW-1133">Transmembrane helix</keyword>
<dbReference type="PANTHER" id="PTHR13146:SF3">
    <property type="entry name" value="EAMA DOMAIN-CONTAINING PROTEIN"/>
    <property type="match status" value="1"/>
</dbReference>
<dbReference type="EMBL" id="HBIP01004240">
    <property type="protein sequence ID" value="CAE0486964.1"/>
    <property type="molecule type" value="Transcribed_RNA"/>
</dbReference>
<dbReference type="SUPFAM" id="SSF103481">
    <property type="entry name" value="Multidrug resistance efflux transporter EmrE"/>
    <property type="match status" value="1"/>
</dbReference>
<feature type="compositionally biased region" description="Polar residues" evidence="2">
    <location>
        <begin position="459"/>
        <end position="471"/>
    </location>
</feature>
<evidence type="ECO:0000256" key="1">
    <source>
        <dbReference type="ARBA" id="ARBA00007635"/>
    </source>
</evidence>
<dbReference type="InterPro" id="IPR037185">
    <property type="entry name" value="EmrE-like"/>
</dbReference>
<feature type="transmembrane region" description="Helical" evidence="3">
    <location>
        <begin position="191"/>
        <end position="214"/>
    </location>
</feature>
<dbReference type="PANTHER" id="PTHR13146">
    <property type="match status" value="1"/>
</dbReference>
<evidence type="ECO:0000256" key="3">
    <source>
        <dbReference type="SAM" id="Phobius"/>
    </source>
</evidence>
<comment type="similarity">
    <text evidence="1">Belongs to the drug/metabolite transporter (DMT) superfamily. Plant drug/metabolite exporter (P-DME) (TC 2.A.7.4) family.</text>
</comment>
<feature type="transmembrane region" description="Helical" evidence="3">
    <location>
        <begin position="338"/>
        <end position="356"/>
    </location>
</feature>
<evidence type="ECO:0000259" key="4">
    <source>
        <dbReference type="Pfam" id="PF00892"/>
    </source>
</evidence>
<dbReference type="Gene3D" id="1.10.3730.20">
    <property type="match status" value="1"/>
</dbReference>
<sequence length="471" mass="50523">MGTALAKGASVSSLLLFGTITSLISKTAYELESTGEGGQKKFFHKPWAMTSLMFMGMTFCLPLAYYLESIEKKRRALTQEEVPLLSTEVPKRNSELKECLMLAIPTFFDLLATILMNIGLLYVTASVYQMMRGAEMLFAALFSVVFLGRTLNRFHLLGILCCMTGVSLVGTSSYLSGEGSATQVITPEQNLLGIGLIVLSQAIQAAQLTFEDFFMADLNVPPMKIVGFEGLFGVIGTLGIMAPIAYFLPGEEGEGIHEDIKDTAVMISNSRALQLILGLDMFALLAYNMAGMMVTGSLGAVFRTVLETTRTLFVWLVSLGLFYLPLGVGQLGESWTKYSWMQAAGFAVLVCGTLVYNKGDEEVVRKEAAEALAVQAAQEPYAADDEAGYLPPGLATPPGASEQTMPLLMPGQPAAASVTEPIGISSSFKASQTMWPSSFGHKGSFRGSALDGQGRSIRGGSNFSHLSGTPR</sequence>
<feature type="transmembrane region" description="Helical" evidence="3">
    <location>
        <begin position="275"/>
        <end position="300"/>
    </location>
</feature>
<feature type="region of interest" description="Disordered" evidence="2">
    <location>
        <begin position="387"/>
        <end position="407"/>
    </location>
</feature>
<proteinExistence type="inferred from homology"/>
<feature type="transmembrane region" description="Helical" evidence="3">
    <location>
        <begin position="226"/>
        <end position="248"/>
    </location>
</feature>
<feature type="transmembrane region" description="Helical" evidence="3">
    <location>
        <begin position="129"/>
        <end position="147"/>
    </location>
</feature>
<feature type="domain" description="EamA" evidence="4">
    <location>
        <begin position="58"/>
        <end position="170"/>
    </location>
</feature>
<feature type="transmembrane region" description="Helical" evidence="3">
    <location>
        <begin position="100"/>
        <end position="123"/>
    </location>
</feature>
<dbReference type="Pfam" id="PF00892">
    <property type="entry name" value="EamA"/>
    <property type="match status" value="1"/>
</dbReference>
<keyword evidence="3" id="KW-0812">Transmembrane</keyword>
<dbReference type="AlphaFoldDB" id="A0A7S3QM54"/>
<accession>A0A7S3QM54</accession>
<feature type="transmembrane region" description="Helical" evidence="3">
    <location>
        <begin position="47"/>
        <end position="67"/>
    </location>
</feature>
<evidence type="ECO:0000256" key="2">
    <source>
        <dbReference type="SAM" id="MobiDB-lite"/>
    </source>
</evidence>
<reference evidence="5" key="1">
    <citation type="submission" date="2021-01" db="EMBL/GenBank/DDBJ databases">
        <authorList>
            <person name="Corre E."/>
            <person name="Pelletier E."/>
            <person name="Niang G."/>
            <person name="Scheremetjew M."/>
            <person name="Finn R."/>
            <person name="Kale V."/>
            <person name="Holt S."/>
            <person name="Cochrane G."/>
            <person name="Meng A."/>
            <person name="Brown T."/>
            <person name="Cohen L."/>
        </authorList>
    </citation>
    <scope>NUCLEOTIDE SEQUENCE</scope>
    <source>
        <strain evidence="5">CCMP1320</strain>
    </source>
</reference>
<feature type="region of interest" description="Disordered" evidence="2">
    <location>
        <begin position="445"/>
        <end position="471"/>
    </location>
</feature>
<name>A0A7S3QM54_DUNTE</name>
<keyword evidence="3" id="KW-0472">Membrane</keyword>
<organism evidence="5">
    <name type="scientific">Dunaliella tertiolecta</name>
    <name type="common">Green alga</name>
    <dbReference type="NCBI Taxonomy" id="3047"/>
    <lineage>
        <taxon>Eukaryota</taxon>
        <taxon>Viridiplantae</taxon>
        <taxon>Chlorophyta</taxon>
        <taxon>core chlorophytes</taxon>
        <taxon>Chlorophyceae</taxon>
        <taxon>CS clade</taxon>
        <taxon>Chlamydomonadales</taxon>
        <taxon>Dunaliellaceae</taxon>
        <taxon>Dunaliella</taxon>
    </lineage>
</organism>
<dbReference type="GO" id="GO:0016020">
    <property type="term" value="C:membrane"/>
    <property type="evidence" value="ECO:0007669"/>
    <property type="project" value="InterPro"/>
</dbReference>
<feature type="transmembrane region" description="Helical" evidence="3">
    <location>
        <begin position="312"/>
        <end position="332"/>
    </location>
</feature>